<dbReference type="STRING" id="403673.A0A177WGF5"/>
<organism evidence="8 9">
    <name type="scientific">Batrachochytrium dendrobatidis (strain JEL423)</name>
    <dbReference type="NCBI Taxonomy" id="403673"/>
    <lineage>
        <taxon>Eukaryota</taxon>
        <taxon>Fungi</taxon>
        <taxon>Fungi incertae sedis</taxon>
        <taxon>Chytridiomycota</taxon>
        <taxon>Chytridiomycota incertae sedis</taxon>
        <taxon>Chytridiomycetes</taxon>
        <taxon>Rhizophydiales</taxon>
        <taxon>Rhizophydiales incertae sedis</taxon>
        <taxon>Batrachochytrium</taxon>
    </lineage>
</organism>
<dbReference type="PANTHER" id="PTHR22118">
    <property type="entry name" value="DYNEIN ASSEMBLY FACTOR 3, AXONEMAL"/>
    <property type="match status" value="1"/>
</dbReference>
<feature type="region of interest" description="Disordered" evidence="5">
    <location>
        <begin position="474"/>
        <end position="494"/>
    </location>
</feature>
<reference evidence="8 9" key="1">
    <citation type="submission" date="2006-10" db="EMBL/GenBank/DDBJ databases">
        <title>The Genome Sequence of Batrachochytrium dendrobatidis JEL423.</title>
        <authorList>
            <consortium name="The Broad Institute Genome Sequencing Platform"/>
            <person name="Birren B."/>
            <person name="Lander E."/>
            <person name="Galagan J."/>
            <person name="Cuomo C."/>
            <person name="Devon K."/>
            <person name="Jaffe D."/>
            <person name="Butler J."/>
            <person name="Alvarez P."/>
            <person name="Gnerre S."/>
            <person name="Grabherr M."/>
            <person name="Kleber M."/>
            <person name="Mauceli E."/>
            <person name="Brockman W."/>
            <person name="Young S."/>
            <person name="LaButti K."/>
            <person name="Sykes S."/>
            <person name="DeCaprio D."/>
            <person name="Crawford M."/>
            <person name="Koehrsen M."/>
            <person name="Engels R."/>
            <person name="Montgomery P."/>
            <person name="Pearson M."/>
            <person name="Howarth C."/>
            <person name="Larson L."/>
            <person name="White J."/>
            <person name="O'Leary S."/>
            <person name="Kodira C."/>
            <person name="Zeng Q."/>
            <person name="Yandava C."/>
            <person name="Alvarado L."/>
            <person name="Longcore J."/>
            <person name="James T."/>
        </authorList>
    </citation>
    <scope>NUCLEOTIDE SEQUENCE [LARGE SCALE GENOMIC DNA]</scope>
    <source>
        <strain evidence="8 9">JEL423</strain>
    </source>
</reference>
<evidence type="ECO:0000256" key="1">
    <source>
        <dbReference type="ARBA" id="ARBA00004496"/>
    </source>
</evidence>
<dbReference type="VEuPathDB" id="FungiDB:BDEG_23072"/>
<name>A0A177WGF5_BATDL</name>
<comment type="subcellular location">
    <subcellularLocation>
        <location evidence="1">Cytoplasm</location>
    </subcellularLocation>
</comment>
<evidence type="ECO:0000313" key="8">
    <source>
        <dbReference type="EMBL" id="OAJ39208.1"/>
    </source>
</evidence>
<gene>
    <name evidence="8" type="ORF">BDEG_23072</name>
</gene>
<feature type="domain" description="Dynein assembly factor 3 C-terminal" evidence="7">
    <location>
        <begin position="167"/>
        <end position="447"/>
    </location>
</feature>
<dbReference type="EMBL" id="DS022302">
    <property type="protein sequence ID" value="OAJ39208.1"/>
    <property type="molecule type" value="Genomic_DNA"/>
</dbReference>
<reference evidence="8 9" key="2">
    <citation type="submission" date="2016-05" db="EMBL/GenBank/DDBJ databases">
        <title>Lineage-specific infection strategies underlie the spectrum of fungal disease in amphibians.</title>
        <authorList>
            <person name="Cuomo C.A."/>
            <person name="Farrer R.A."/>
            <person name="James T."/>
            <person name="Longcore J."/>
            <person name="Birren B."/>
        </authorList>
    </citation>
    <scope>NUCLEOTIDE SEQUENCE [LARGE SCALE GENOMIC DNA]</scope>
    <source>
        <strain evidence="8 9">JEL423</strain>
    </source>
</reference>
<evidence type="ECO:0000313" key="9">
    <source>
        <dbReference type="Proteomes" id="UP000077115"/>
    </source>
</evidence>
<feature type="compositionally biased region" description="Low complexity" evidence="5">
    <location>
        <begin position="480"/>
        <end position="494"/>
    </location>
</feature>
<evidence type="ECO:0000256" key="5">
    <source>
        <dbReference type="SAM" id="MobiDB-lite"/>
    </source>
</evidence>
<protein>
    <recommendedName>
        <fullName evidence="10">Dynein assembly factor 3, axonemal</fullName>
    </recommendedName>
</protein>
<dbReference type="Pfam" id="PF14740">
    <property type="entry name" value="DUF4471"/>
    <property type="match status" value="1"/>
</dbReference>
<keyword evidence="4" id="KW-0970">Cilium biogenesis/degradation</keyword>
<dbReference type="GO" id="GO:0005737">
    <property type="term" value="C:cytoplasm"/>
    <property type="evidence" value="ECO:0007669"/>
    <property type="project" value="UniProtKB-SubCell"/>
</dbReference>
<evidence type="ECO:0008006" key="10">
    <source>
        <dbReference type="Google" id="ProtNLM"/>
    </source>
</evidence>
<dbReference type="GO" id="GO:0070286">
    <property type="term" value="P:axonemal dynein complex assembly"/>
    <property type="evidence" value="ECO:0007669"/>
    <property type="project" value="InterPro"/>
</dbReference>
<dbReference type="PANTHER" id="PTHR22118:SF14">
    <property type="entry name" value="DYNEIN AXONEMAL ASSEMBLY FACTOR 3"/>
    <property type="match status" value="1"/>
</dbReference>
<dbReference type="Pfam" id="PF14737">
    <property type="entry name" value="DUF4470"/>
    <property type="match status" value="1"/>
</dbReference>
<evidence type="ECO:0000256" key="4">
    <source>
        <dbReference type="ARBA" id="ARBA00022794"/>
    </source>
</evidence>
<dbReference type="AlphaFoldDB" id="A0A177WGF5"/>
<comment type="similarity">
    <text evidence="2">Belongs to the DNAAF3 family.</text>
</comment>
<dbReference type="InterPro" id="IPR028235">
    <property type="entry name" value="DNAAF3_C"/>
</dbReference>
<dbReference type="InterPro" id="IPR027974">
    <property type="entry name" value="DUF4470"/>
</dbReference>
<accession>A0A177WGF5</accession>
<evidence type="ECO:0000259" key="7">
    <source>
        <dbReference type="Pfam" id="PF14740"/>
    </source>
</evidence>
<dbReference type="Proteomes" id="UP000077115">
    <property type="component" value="Unassembled WGS sequence"/>
</dbReference>
<sequence>MVSGLMQGTGSVSLWGFSKALDFQDSNGIFTEKNTTLLDIKSAIADETEPLDVLLIGASDPRHIIKTAGRAWKHSSRQIHFHVIEPQSSLLARHMLLLSILFDPLDDIGIQAIVLGLVNLLVERAELFLECYGNLLIRKKTATWINAYTLPLIRAMTDGAGVLGKLIDFSGLKFRERDDIEFVFKFWRDQAKQFDAKSLWDIRLRRYYAARYDCRENAIDWDYHMNIRQMDKTVSIIFKPEFLRWRLHGTAFEVRESTYECANRSMATVDVLKQDGVNVAKWGYFSDILFGPYLAFGIDTENKEMLVTNNDSHKHTSQEISEYNVRSLIHELKTGTLYEEAETKKITCADTKILPDYNILDKIKVSFLPCDVSITLEKKRSKLAGKFKTIFISNAMAHRLADAAHVLHPQGEIIVETAKFMVELSKELRQSFEKKLDTIASSAGLVRKQFADFYITASRSPSFTSLRFTYSPTGTGGQFSSTPSSAPTSTASSS</sequence>
<dbReference type="InterPro" id="IPR039304">
    <property type="entry name" value="DNAAF3"/>
</dbReference>
<dbReference type="eggNOG" id="ENOG502QT97">
    <property type="taxonomic scope" value="Eukaryota"/>
</dbReference>
<evidence type="ECO:0000259" key="6">
    <source>
        <dbReference type="Pfam" id="PF14737"/>
    </source>
</evidence>
<dbReference type="GO" id="GO:0044458">
    <property type="term" value="P:motile cilium assembly"/>
    <property type="evidence" value="ECO:0007669"/>
    <property type="project" value="TreeGrafter"/>
</dbReference>
<evidence type="ECO:0000256" key="2">
    <source>
        <dbReference type="ARBA" id="ARBA00010449"/>
    </source>
</evidence>
<dbReference type="OrthoDB" id="432970at2759"/>
<feature type="domain" description="DUF4470" evidence="6">
    <location>
        <begin position="14"/>
        <end position="137"/>
    </location>
</feature>
<evidence type="ECO:0000256" key="3">
    <source>
        <dbReference type="ARBA" id="ARBA00022490"/>
    </source>
</evidence>
<keyword evidence="3" id="KW-0963">Cytoplasm</keyword>
<proteinExistence type="inferred from homology"/>